<dbReference type="EMBL" id="FUEG01000004">
    <property type="protein sequence ID" value="SJL03278.1"/>
    <property type="molecule type" value="Genomic_DNA"/>
</dbReference>
<dbReference type="AlphaFoldDB" id="A0A284R3K1"/>
<dbReference type="OMA" id="ARELDNC"/>
<gene>
    <name evidence="2" type="ORF">ARMOST_06631</name>
</gene>
<reference evidence="3" key="1">
    <citation type="journal article" date="2017" name="Nat. Ecol. Evol.">
        <title>Genome expansion and lineage-specific genetic innovations in the forest pathogenic fungi Armillaria.</title>
        <authorList>
            <person name="Sipos G."/>
            <person name="Prasanna A.N."/>
            <person name="Walter M.C."/>
            <person name="O'Connor E."/>
            <person name="Balint B."/>
            <person name="Krizsan K."/>
            <person name="Kiss B."/>
            <person name="Hess J."/>
            <person name="Varga T."/>
            <person name="Slot J."/>
            <person name="Riley R."/>
            <person name="Boka B."/>
            <person name="Rigling D."/>
            <person name="Barry K."/>
            <person name="Lee J."/>
            <person name="Mihaltcheva S."/>
            <person name="LaButti K."/>
            <person name="Lipzen A."/>
            <person name="Waldron R."/>
            <person name="Moloney N.M."/>
            <person name="Sperisen C."/>
            <person name="Kredics L."/>
            <person name="Vagvoelgyi C."/>
            <person name="Patrignani A."/>
            <person name="Fitzpatrick D."/>
            <person name="Nagy I."/>
            <person name="Doyle S."/>
            <person name="Anderson J.B."/>
            <person name="Grigoriev I.V."/>
            <person name="Gueldener U."/>
            <person name="Muensterkoetter M."/>
            <person name="Nagy L.G."/>
        </authorList>
    </citation>
    <scope>NUCLEOTIDE SEQUENCE [LARGE SCALE GENOMIC DNA]</scope>
    <source>
        <strain evidence="3">C18/9</strain>
    </source>
</reference>
<feature type="region of interest" description="Disordered" evidence="1">
    <location>
        <begin position="225"/>
        <end position="273"/>
    </location>
</feature>
<dbReference type="Proteomes" id="UP000219338">
    <property type="component" value="Unassembled WGS sequence"/>
</dbReference>
<evidence type="ECO:0000256" key="1">
    <source>
        <dbReference type="SAM" id="MobiDB-lite"/>
    </source>
</evidence>
<evidence type="ECO:0000313" key="2">
    <source>
        <dbReference type="EMBL" id="SJL03278.1"/>
    </source>
</evidence>
<sequence length="273" mass="31114">MVDRLMDDTKEYPGELLADIARHQSEETIIDIEATDSADSNSTAESEFRALSTEWPTQSRLHGFGAKVKKITRGNPPDALDRLIILPNKRAVARELDNCPFDTLMTMDLTQSQNHRSVALEHFAHLLRTTSGNTPQYHYIFAQCYWYAYTIWKVLEMETQPQIRRFAHAERQCSYSGYGKSVVPGKGGSVNTVRSPGTIKAQWEAERPAEDRDWAKKKQALHEDARCEAEARREAEEGRRETEAALQKSQAQVRELQRRVESLEYSARSANAI</sequence>
<dbReference type="OrthoDB" id="3014488at2759"/>
<feature type="compositionally biased region" description="Basic and acidic residues" evidence="1">
    <location>
        <begin position="225"/>
        <end position="243"/>
    </location>
</feature>
<organism evidence="2 3">
    <name type="scientific">Armillaria ostoyae</name>
    <name type="common">Armillaria root rot fungus</name>
    <dbReference type="NCBI Taxonomy" id="47428"/>
    <lineage>
        <taxon>Eukaryota</taxon>
        <taxon>Fungi</taxon>
        <taxon>Dikarya</taxon>
        <taxon>Basidiomycota</taxon>
        <taxon>Agaricomycotina</taxon>
        <taxon>Agaricomycetes</taxon>
        <taxon>Agaricomycetidae</taxon>
        <taxon>Agaricales</taxon>
        <taxon>Marasmiineae</taxon>
        <taxon>Physalacriaceae</taxon>
        <taxon>Armillaria</taxon>
    </lineage>
</organism>
<keyword evidence="3" id="KW-1185">Reference proteome</keyword>
<protein>
    <submittedName>
        <fullName evidence="2">Uncharacterized protein</fullName>
    </submittedName>
</protein>
<evidence type="ECO:0000313" key="3">
    <source>
        <dbReference type="Proteomes" id="UP000219338"/>
    </source>
</evidence>
<proteinExistence type="predicted"/>
<dbReference type="STRING" id="47428.A0A284R3K1"/>
<name>A0A284R3K1_ARMOS</name>
<accession>A0A284R3K1</accession>